<feature type="region of interest" description="Disordered" evidence="1">
    <location>
        <begin position="1"/>
        <end position="90"/>
    </location>
</feature>
<protein>
    <submittedName>
        <fullName evidence="2">Uncharacterized protein</fullName>
    </submittedName>
</protein>
<dbReference type="VEuPathDB" id="CryptoDB:Cvel_4727"/>
<dbReference type="EMBL" id="CDMZ01001226">
    <property type="protein sequence ID" value="CEM29312.1"/>
    <property type="molecule type" value="Genomic_DNA"/>
</dbReference>
<name>A0A0G4GHT5_9ALVE</name>
<organism evidence="2">
    <name type="scientific">Chromera velia CCMP2878</name>
    <dbReference type="NCBI Taxonomy" id="1169474"/>
    <lineage>
        <taxon>Eukaryota</taxon>
        <taxon>Sar</taxon>
        <taxon>Alveolata</taxon>
        <taxon>Colpodellida</taxon>
        <taxon>Chromeraceae</taxon>
        <taxon>Chromera</taxon>
    </lineage>
</organism>
<evidence type="ECO:0000256" key="1">
    <source>
        <dbReference type="SAM" id="MobiDB-lite"/>
    </source>
</evidence>
<accession>A0A0G4GHT5</accession>
<dbReference type="AlphaFoldDB" id="A0A0G4GHT5"/>
<evidence type="ECO:0000313" key="2">
    <source>
        <dbReference type="EMBL" id="CEM29312.1"/>
    </source>
</evidence>
<sequence>MEQTPVIERSLSGPPAPGSELASALSPPDAADHALPVVRVEEHIEVSPPDVSGASGQAGQGDPPPLVPPVSDLPHPVAEASSGDGPPAPLPALPYPYSALPTGHQATYYPIGTPGPVVTRWNELAKKAIDQLAIFSGTPQEDVELWKESFHEVVDEVRSLDGPHAHGPQDLSGIIRQKVFSGVREVVRSHTVQADQIYDPSWLLDTFDSLYLGPYEFRVQKRWHAIKALCPLASESVDTYFARAAKVFGRLRRLVPAMVFGSEPFVPFEYSILLESLPAEGGAHRYVLAHLQDYTPMGLRDCLRRYEQQLGTPTPSAMIWFSSAPPSRSSSTPEPNHPKYIYCGVAHPWRKHVKCIACGASPHADRSTCPAIAHVCGCGKQGHLDTMYPSKLRASKKAANVHCATVSFASAAVISPDLVHGPHFGKDDGATVEAVGELYLEKVSASITYTVKVLNTPVPVRTAGRNDSFEASGAVVYATHSVTLDDVIFGDRLESITFLILPQSSIPFLFSKALAQRLSVKMDYQDNVMVIPSPSGPDVTLIWIDLGEYYGLLLVQDDDFLPSLVGSDESDNEHPAHGG</sequence>
<gene>
    <name evidence="2" type="ORF">Cvel_4727</name>
</gene>
<dbReference type="PhylomeDB" id="A0A0G4GHT5"/>
<reference evidence="2" key="1">
    <citation type="submission" date="2014-11" db="EMBL/GenBank/DDBJ databases">
        <authorList>
            <person name="Otto D Thomas"/>
            <person name="Naeem Raeece"/>
        </authorList>
    </citation>
    <scope>NUCLEOTIDE SEQUENCE</scope>
</reference>
<proteinExistence type="predicted"/>